<dbReference type="Proteomes" id="UP000694888">
    <property type="component" value="Unplaced"/>
</dbReference>
<evidence type="ECO:0000256" key="1">
    <source>
        <dbReference type="SAM" id="SignalP"/>
    </source>
</evidence>
<reference evidence="3" key="1">
    <citation type="submission" date="2025-08" db="UniProtKB">
        <authorList>
            <consortium name="RefSeq"/>
        </authorList>
    </citation>
    <scope>IDENTIFICATION</scope>
</reference>
<organism evidence="2 3">
    <name type="scientific">Aplysia californica</name>
    <name type="common">California sea hare</name>
    <dbReference type="NCBI Taxonomy" id="6500"/>
    <lineage>
        <taxon>Eukaryota</taxon>
        <taxon>Metazoa</taxon>
        <taxon>Spiralia</taxon>
        <taxon>Lophotrochozoa</taxon>
        <taxon>Mollusca</taxon>
        <taxon>Gastropoda</taxon>
        <taxon>Heterobranchia</taxon>
        <taxon>Euthyneura</taxon>
        <taxon>Tectipleura</taxon>
        <taxon>Aplysiida</taxon>
        <taxon>Aplysioidea</taxon>
        <taxon>Aplysiidae</taxon>
        <taxon>Aplysia</taxon>
    </lineage>
</organism>
<evidence type="ECO:0000313" key="2">
    <source>
        <dbReference type="Proteomes" id="UP000694888"/>
    </source>
</evidence>
<proteinExistence type="predicted"/>
<feature type="signal peptide" evidence="1">
    <location>
        <begin position="1"/>
        <end position="26"/>
    </location>
</feature>
<protein>
    <submittedName>
        <fullName evidence="3">Uncharacterized protein LOC101852239 isoform X1</fullName>
    </submittedName>
</protein>
<feature type="chain" id="PRO_5046099580" evidence="1">
    <location>
        <begin position="27"/>
        <end position="529"/>
    </location>
</feature>
<dbReference type="GeneID" id="101852239"/>
<gene>
    <name evidence="3" type="primary">LOC101852239</name>
</gene>
<dbReference type="RefSeq" id="XP_005097348.1">
    <property type="nucleotide sequence ID" value="XM_005097291.3"/>
</dbReference>
<name>A0ABM0JMS3_APLCA</name>
<evidence type="ECO:0000313" key="3">
    <source>
        <dbReference type="RefSeq" id="XP_005097348.1"/>
    </source>
</evidence>
<keyword evidence="2" id="KW-1185">Reference proteome</keyword>
<accession>A0ABM0JMS3</accession>
<keyword evidence="1" id="KW-0732">Signal</keyword>
<sequence>MKLKLKSGRTSLVVFICYFLTQCASGYNRDEMELMRSEMNEKFDILFNEISRLKEALTTGGQPCENQESVSHQFLEIPAPSIIVLSAKREVSLRKIKFTVTYKLSVDVVPDVSWFRNDEQGSGLDDVVDKRVDIGDGYVRETSAVTDSDRGYANVFVRLAEPTFGEVVLELRNSLRTNTTELSVPGSMLTLIPVPAGDITYNPGHNAKVRVIIPRVNDDSESGSTLKLNTILYDDVSRELKYGEGTGDFVQYADTKDFIETQEMELLLSTSNGSPRGLLVFTNTIRTRTRSDLIAGGHVVTQRVLRPSNETLPFPEGYLGFLRMPRSSHDPNVTVTKCNYADRGCEISCSVFGNNVTDFPIYRIGENGSRRVIPYNTSTLYGGYSVKSHAVVKPNPRGAGQVTYECVAKDADDNTASTYNVVNFYLPLKFDSEASGLWFTDPHTMMVSCVVRVAPITGVQFNFNTKLDSGWRFGEDPDSVEIIPDGLNATKVITIDPKSGHFEHEICEAMQPIEDSGYNLRVVLRLQPS</sequence>